<comment type="caution">
    <text evidence="10">The sequence shown here is derived from an EMBL/GenBank/DDBJ whole genome shotgun (WGS) entry which is preliminary data.</text>
</comment>
<dbReference type="InterPro" id="IPR002583">
    <property type="entry name" value="Ribosomal_bS20"/>
</dbReference>
<dbReference type="SUPFAM" id="SSF46992">
    <property type="entry name" value="Ribosomal protein S20"/>
    <property type="match status" value="1"/>
</dbReference>
<organism evidence="10 11">
    <name type="scientific">Salinibacillus xinjiangensis</name>
    <dbReference type="NCBI Taxonomy" id="1229268"/>
    <lineage>
        <taxon>Bacteria</taxon>
        <taxon>Bacillati</taxon>
        <taxon>Bacillota</taxon>
        <taxon>Bacilli</taxon>
        <taxon>Bacillales</taxon>
        <taxon>Bacillaceae</taxon>
        <taxon>Salinibacillus</taxon>
    </lineage>
</organism>
<name>A0A6G1X6R0_9BACI</name>
<dbReference type="AlphaFoldDB" id="A0A6G1X6R0"/>
<protein>
    <recommendedName>
        <fullName evidence="7 8">Small ribosomal subunit protein bS20</fullName>
    </recommendedName>
</protein>
<evidence type="ECO:0000256" key="3">
    <source>
        <dbReference type="ARBA" id="ARBA00022730"/>
    </source>
</evidence>
<dbReference type="NCBIfam" id="TIGR00029">
    <property type="entry name" value="S20"/>
    <property type="match status" value="1"/>
</dbReference>
<dbReference type="GO" id="GO:0015935">
    <property type="term" value="C:small ribosomal subunit"/>
    <property type="evidence" value="ECO:0007669"/>
    <property type="project" value="TreeGrafter"/>
</dbReference>
<evidence type="ECO:0000256" key="8">
    <source>
        <dbReference type="HAMAP-Rule" id="MF_00500"/>
    </source>
</evidence>
<comment type="similarity">
    <text evidence="2 8">Belongs to the bacterial ribosomal protein bS20 family.</text>
</comment>
<keyword evidence="6 8" id="KW-0687">Ribonucleoprotein</keyword>
<dbReference type="PANTHER" id="PTHR33398">
    <property type="entry name" value="30S RIBOSOMAL PROTEIN S20"/>
    <property type="match status" value="1"/>
</dbReference>
<sequence length="88" mass="9907">MPNIKSAIKRVRINEDSRNQQQAFKSEMRSSVKRVEDLVEQKNAEQAKDALKDAVSKIDKAVQKGIIHKNNGDRKKSSLYKKVNGLGA</sequence>
<dbReference type="FunFam" id="1.20.58.110:FF:000001">
    <property type="entry name" value="30S ribosomal protein S20"/>
    <property type="match status" value="1"/>
</dbReference>
<evidence type="ECO:0000256" key="5">
    <source>
        <dbReference type="ARBA" id="ARBA00022980"/>
    </source>
</evidence>
<keyword evidence="3 8" id="KW-0699">rRNA-binding</keyword>
<comment type="function">
    <text evidence="1 8">Binds directly to 16S ribosomal RNA.</text>
</comment>
<dbReference type="GO" id="GO:0070181">
    <property type="term" value="F:small ribosomal subunit rRNA binding"/>
    <property type="evidence" value="ECO:0007669"/>
    <property type="project" value="TreeGrafter"/>
</dbReference>
<dbReference type="HAMAP" id="MF_00500">
    <property type="entry name" value="Ribosomal_bS20"/>
    <property type="match status" value="1"/>
</dbReference>
<dbReference type="Gene3D" id="1.20.58.110">
    <property type="entry name" value="Ribosomal protein S20"/>
    <property type="match status" value="1"/>
</dbReference>
<evidence type="ECO:0000256" key="6">
    <source>
        <dbReference type="ARBA" id="ARBA00023274"/>
    </source>
</evidence>
<dbReference type="GO" id="GO:0003735">
    <property type="term" value="F:structural constituent of ribosome"/>
    <property type="evidence" value="ECO:0007669"/>
    <property type="project" value="InterPro"/>
</dbReference>
<accession>A0A6G1X6R0</accession>
<dbReference type="EMBL" id="WJNH01000005">
    <property type="protein sequence ID" value="MRG86654.1"/>
    <property type="molecule type" value="Genomic_DNA"/>
</dbReference>
<evidence type="ECO:0000256" key="9">
    <source>
        <dbReference type="SAM" id="MobiDB-lite"/>
    </source>
</evidence>
<dbReference type="Proteomes" id="UP000480185">
    <property type="component" value="Unassembled WGS sequence"/>
</dbReference>
<evidence type="ECO:0000256" key="4">
    <source>
        <dbReference type="ARBA" id="ARBA00022884"/>
    </source>
</evidence>
<dbReference type="PANTHER" id="PTHR33398:SF1">
    <property type="entry name" value="SMALL RIBOSOMAL SUBUNIT PROTEIN BS20C"/>
    <property type="match status" value="1"/>
</dbReference>
<evidence type="ECO:0000256" key="7">
    <source>
        <dbReference type="ARBA" id="ARBA00035136"/>
    </source>
</evidence>
<keyword evidence="4 8" id="KW-0694">RNA-binding</keyword>
<evidence type="ECO:0000256" key="2">
    <source>
        <dbReference type="ARBA" id="ARBA00007634"/>
    </source>
</evidence>
<dbReference type="RefSeq" id="WP_153728547.1">
    <property type="nucleotide sequence ID" value="NZ_WJNH01000005.1"/>
</dbReference>
<keyword evidence="5 8" id="KW-0689">Ribosomal protein</keyword>
<dbReference type="GO" id="GO:0005829">
    <property type="term" value="C:cytosol"/>
    <property type="evidence" value="ECO:0007669"/>
    <property type="project" value="TreeGrafter"/>
</dbReference>
<evidence type="ECO:0000313" key="11">
    <source>
        <dbReference type="Proteomes" id="UP000480185"/>
    </source>
</evidence>
<dbReference type="OrthoDB" id="9808392at2"/>
<reference evidence="10 11" key="1">
    <citation type="submission" date="2019-11" db="EMBL/GenBank/DDBJ databases">
        <authorList>
            <person name="Li J."/>
        </authorList>
    </citation>
    <scope>NUCLEOTIDE SEQUENCE [LARGE SCALE GENOMIC DNA]</scope>
    <source>
        <strain evidence="10 11">J4</strain>
    </source>
</reference>
<dbReference type="Pfam" id="PF01649">
    <property type="entry name" value="Ribosomal_S20p"/>
    <property type="match status" value="1"/>
</dbReference>
<proteinExistence type="inferred from homology"/>
<dbReference type="GO" id="GO:0006412">
    <property type="term" value="P:translation"/>
    <property type="evidence" value="ECO:0007669"/>
    <property type="project" value="UniProtKB-UniRule"/>
</dbReference>
<keyword evidence="11" id="KW-1185">Reference proteome</keyword>
<dbReference type="InterPro" id="IPR036510">
    <property type="entry name" value="Ribosomal_bS20_sf"/>
</dbReference>
<gene>
    <name evidence="8 10" type="primary">rpsT</name>
    <name evidence="10" type="ORF">GH754_09980</name>
</gene>
<feature type="region of interest" description="Disordered" evidence="9">
    <location>
        <begin position="69"/>
        <end position="88"/>
    </location>
</feature>
<evidence type="ECO:0000313" key="10">
    <source>
        <dbReference type="EMBL" id="MRG86654.1"/>
    </source>
</evidence>
<feature type="region of interest" description="Disordered" evidence="9">
    <location>
        <begin position="1"/>
        <end position="29"/>
    </location>
</feature>
<evidence type="ECO:0000256" key="1">
    <source>
        <dbReference type="ARBA" id="ARBA00003134"/>
    </source>
</evidence>